<gene>
    <name evidence="3" type="ORF">M419DRAFT_33419</name>
</gene>
<accession>A0A024SIU8</accession>
<dbReference type="InterPro" id="IPR055100">
    <property type="entry name" value="GNAT_LYC1-like"/>
</dbReference>
<feature type="compositionally biased region" description="Low complexity" evidence="1">
    <location>
        <begin position="1"/>
        <end position="29"/>
    </location>
</feature>
<dbReference type="AlphaFoldDB" id="A0A024SIU8"/>
<dbReference type="EMBL" id="KI911141">
    <property type="protein sequence ID" value="ETS04626.1"/>
    <property type="molecule type" value="Genomic_DNA"/>
</dbReference>
<dbReference type="InterPro" id="IPR053013">
    <property type="entry name" value="LAT"/>
</dbReference>
<feature type="region of interest" description="Disordered" evidence="1">
    <location>
        <begin position="1"/>
        <end position="30"/>
    </location>
</feature>
<dbReference type="SUPFAM" id="SSF55729">
    <property type="entry name" value="Acyl-CoA N-acyltransferases (Nat)"/>
    <property type="match status" value="1"/>
</dbReference>
<dbReference type="Pfam" id="PF22998">
    <property type="entry name" value="GNAT_LYC1-like"/>
    <property type="match status" value="1"/>
</dbReference>
<reference evidence="4" key="1">
    <citation type="journal article" date="2013" name="Ind. Biotechnol.">
        <title>Comparative genomics analysis of Trichoderma reesei strains.</title>
        <authorList>
            <person name="Koike H."/>
            <person name="Aerts A."/>
            <person name="LaButti K."/>
            <person name="Grigoriev I.V."/>
            <person name="Baker S.E."/>
        </authorList>
    </citation>
    <scope>NUCLEOTIDE SEQUENCE [LARGE SCALE GENOMIC DNA]</scope>
    <source>
        <strain evidence="4">ATCC 56765 / BCRC 32924 / NRRL 11460 / Rut C-30</strain>
    </source>
</reference>
<organism evidence="3 4">
    <name type="scientific">Hypocrea jecorina (strain ATCC 56765 / BCRC 32924 / NRRL 11460 / Rut C-30)</name>
    <name type="common">Trichoderma reesei</name>
    <dbReference type="NCBI Taxonomy" id="1344414"/>
    <lineage>
        <taxon>Eukaryota</taxon>
        <taxon>Fungi</taxon>
        <taxon>Dikarya</taxon>
        <taxon>Ascomycota</taxon>
        <taxon>Pezizomycotina</taxon>
        <taxon>Sordariomycetes</taxon>
        <taxon>Hypocreomycetidae</taxon>
        <taxon>Hypocreales</taxon>
        <taxon>Hypocreaceae</taxon>
        <taxon>Trichoderma</taxon>
    </lineage>
</organism>
<dbReference type="InterPro" id="IPR016181">
    <property type="entry name" value="Acyl_CoA_acyltransferase"/>
</dbReference>
<dbReference type="PANTHER" id="PTHR34815:SF4">
    <property type="entry name" value="N-ACETYLTRANSFERASE DOMAIN-CONTAINING PROTEIN"/>
    <property type="match status" value="1"/>
</dbReference>
<evidence type="ECO:0000313" key="4">
    <source>
        <dbReference type="Proteomes" id="UP000024376"/>
    </source>
</evidence>
<name>A0A024SIU8_HYPJR</name>
<dbReference type="OrthoDB" id="2020070at2759"/>
<dbReference type="PANTHER" id="PTHR34815">
    <property type="entry name" value="LYSINE ACETYLTRANSFERASE"/>
    <property type="match status" value="1"/>
</dbReference>
<evidence type="ECO:0000259" key="2">
    <source>
        <dbReference type="Pfam" id="PF22998"/>
    </source>
</evidence>
<protein>
    <recommendedName>
        <fullName evidence="2">LYC1 C-terminal domain-containing protein</fullName>
    </recommendedName>
</protein>
<dbReference type="Gene3D" id="3.40.630.30">
    <property type="match status" value="1"/>
</dbReference>
<feature type="domain" description="LYC1 C-terminal" evidence="2">
    <location>
        <begin position="205"/>
        <end position="411"/>
    </location>
</feature>
<dbReference type="HOGENOM" id="CLU_038171_1_0_1"/>
<dbReference type="KEGG" id="trr:M419DRAFT_33419"/>
<proteinExistence type="predicted"/>
<evidence type="ECO:0000256" key="1">
    <source>
        <dbReference type="SAM" id="MobiDB-lite"/>
    </source>
</evidence>
<sequence length="411" mass="46188">MSASASASSPPASSLPPSTSPTITLTNPTPKERTRTWLYNQTEWGNSLTVPAYLEREEYLLSIPLARNGGITNWILTDTSSSCSPVNNNNDDDDDGERPVLAACETLRKRALVRDPADGTVRDVWAYGVASVFTNKEFRGRGYAGKMMELLRGYMAGQHRETGEPAFSVLFSDIGKQFYAKHGWIPLENTQIEYRVRENPPEPEPSSSSSSSSIITLLGDEHIPELAERDEELLRKEIAKPNPVNPSKVRVAVIPDLDALQWHFYREAFICNAAFGRKPSVHGALYTSPSTGSRVWAWFERNHYGGPEKPEKNLLSFLRFVIEDEHISDEELSEAVVGIFRAAEKEAKDWKCSKVEIWNPNPRVRKAAEAATEFQTTFVVRQDKNLASLNWFGEGSAQDLDWVANERFEWC</sequence>
<dbReference type="Proteomes" id="UP000024376">
    <property type="component" value="Unassembled WGS sequence"/>
</dbReference>
<evidence type="ECO:0000313" key="3">
    <source>
        <dbReference type="EMBL" id="ETS04626.1"/>
    </source>
</evidence>